<reference evidence="7 10" key="2">
    <citation type="journal article" date="2018" name="Int. J. Syst. Evol. Microbiol.">
        <title>Pseudooceanicola lipolyticus sp. nov., a marine alphaproteobacterium, reclassification of Oceanicola flagellatus as Pseudooceanicola flagellatus comb. nov. and emended description of the genus Pseudooceanicola.</title>
        <authorList>
            <person name="Huang M.-M."/>
            <person name="Guo L.-L."/>
            <person name="Wu Y.-H."/>
            <person name="Lai Q.-L."/>
            <person name="Shao Z.-Z."/>
            <person name="Wang C.-S."/>
            <person name="Wu M."/>
            <person name="Xu X.-W."/>
        </authorList>
    </citation>
    <scope>NUCLEOTIDE SEQUENCE [LARGE SCALE GENOMIC DNA]</scope>
    <source>
        <strain evidence="7 10">Ar-45</strain>
    </source>
</reference>
<comment type="function">
    <text evidence="4 5">Required for flagellar hook formation. May act as a scaffolding protein.</text>
</comment>
<dbReference type="EMBL" id="OBEA01000001">
    <property type="protein sequence ID" value="SNY39842.1"/>
    <property type="molecule type" value="Genomic_DNA"/>
</dbReference>
<keyword evidence="8" id="KW-0966">Cell projection</keyword>
<dbReference type="InterPro" id="IPR005648">
    <property type="entry name" value="FlgD"/>
</dbReference>
<protein>
    <recommendedName>
        <fullName evidence="2 5">Basal-body rod modification protein FlgD</fullName>
    </recommendedName>
</protein>
<dbReference type="Pfam" id="PF13860">
    <property type="entry name" value="FlgD_ig"/>
    <property type="match status" value="1"/>
</dbReference>
<evidence type="ECO:0000256" key="4">
    <source>
        <dbReference type="ARBA" id="ARBA00024746"/>
    </source>
</evidence>
<dbReference type="RefSeq" id="WP_097144418.1">
    <property type="nucleotide sequence ID" value="NZ_OBEA01000001.1"/>
</dbReference>
<name>A0A285HVT7_9RHOB</name>
<gene>
    <name evidence="7" type="primary">flgD</name>
    <name evidence="7" type="ORF">CVM39_12555</name>
    <name evidence="8" type="ORF">SAMN06297129_0650</name>
</gene>
<organism evidence="8 9">
    <name type="scientific">Pseudooceanicola antarcticus</name>
    <dbReference type="NCBI Taxonomy" id="1247613"/>
    <lineage>
        <taxon>Bacteria</taxon>
        <taxon>Pseudomonadati</taxon>
        <taxon>Pseudomonadota</taxon>
        <taxon>Alphaproteobacteria</taxon>
        <taxon>Rhodobacterales</taxon>
        <taxon>Paracoccaceae</taxon>
        <taxon>Pseudooceanicola</taxon>
    </lineage>
</organism>
<comment type="similarity">
    <text evidence="1 5">Belongs to the FlgD family.</text>
</comment>
<dbReference type="AlphaFoldDB" id="A0A285HVT7"/>
<dbReference type="EMBL" id="PGTD01000017">
    <property type="protein sequence ID" value="PJE27418.1"/>
    <property type="molecule type" value="Genomic_DNA"/>
</dbReference>
<evidence type="ECO:0000313" key="8">
    <source>
        <dbReference type="EMBL" id="SNY39842.1"/>
    </source>
</evidence>
<evidence type="ECO:0000313" key="9">
    <source>
        <dbReference type="Proteomes" id="UP000231655"/>
    </source>
</evidence>
<evidence type="ECO:0000259" key="6">
    <source>
        <dbReference type="Pfam" id="PF13860"/>
    </source>
</evidence>
<evidence type="ECO:0000256" key="1">
    <source>
        <dbReference type="ARBA" id="ARBA00010577"/>
    </source>
</evidence>
<feature type="domain" description="FlgD/Vpr Ig-like" evidence="6">
    <location>
        <begin position="104"/>
        <end position="172"/>
    </location>
</feature>
<evidence type="ECO:0000313" key="7">
    <source>
        <dbReference type="EMBL" id="PJE27418.1"/>
    </source>
</evidence>
<evidence type="ECO:0000256" key="3">
    <source>
        <dbReference type="ARBA" id="ARBA00022795"/>
    </source>
</evidence>
<reference evidence="8 9" key="1">
    <citation type="submission" date="2017-09" db="EMBL/GenBank/DDBJ databases">
        <authorList>
            <person name="Ehlers B."/>
            <person name="Leendertz F.H."/>
        </authorList>
    </citation>
    <scope>NUCLEOTIDE SEQUENCE [LARGE SCALE GENOMIC DNA]</scope>
    <source>
        <strain evidence="8 9">CGMCC 1.12662</strain>
    </source>
</reference>
<dbReference type="InterPro" id="IPR025965">
    <property type="entry name" value="FlgD/Vpr_Ig-like"/>
</dbReference>
<accession>A0A285HVT7</accession>
<keyword evidence="8" id="KW-0282">Flagellum</keyword>
<dbReference type="Gene3D" id="2.60.40.4070">
    <property type="match status" value="1"/>
</dbReference>
<dbReference type="OrthoDB" id="9785233at2"/>
<dbReference type="Pfam" id="PF03963">
    <property type="entry name" value="FlgD"/>
    <property type="match status" value="1"/>
</dbReference>
<dbReference type="Proteomes" id="UP000231655">
    <property type="component" value="Unassembled WGS sequence"/>
</dbReference>
<evidence type="ECO:0000313" key="10">
    <source>
        <dbReference type="Proteomes" id="UP000231702"/>
    </source>
</evidence>
<proteinExistence type="inferred from homology"/>
<evidence type="ECO:0000256" key="2">
    <source>
        <dbReference type="ARBA" id="ARBA00016013"/>
    </source>
</evidence>
<keyword evidence="8" id="KW-0969">Cilium</keyword>
<keyword evidence="10" id="KW-1185">Reference proteome</keyword>
<dbReference type="Proteomes" id="UP000231702">
    <property type="component" value="Unassembled WGS sequence"/>
</dbReference>
<evidence type="ECO:0000256" key="5">
    <source>
        <dbReference type="RuleBase" id="RU362076"/>
    </source>
</evidence>
<sequence length="222" mass="23111">MDSVTSATATATATANSVNASGQQMISSDFETFLQMLSTQLRNQDPLNPVESADFAVQLATFSSVEQQVLTNNLLESLTGQMVSSSMSDLASWVGMQARSANAASWQGEAISVSANVAEGADTAILVVRNAAGNPVFEGQVALDSDTLDWPGIDSNGATLPHGRYSFEMQSYAEGELIASEALESYAPITEARISNGEVLLVTASGELIASGDVTGLRLPPG</sequence>
<keyword evidence="3 5" id="KW-1005">Bacterial flagellum biogenesis</keyword>
<dbReference type="GO" id="GO:0044781">
    <property type="term" value="P:bacterial-type flagellum organization"/>
    <property type="evidence" value="ECO:0007669"/>
    <property type="project" value="UniProtKB-UniRule"/>
</dbReference>